<feature type="transmembrane region" description="Helical" evidence="6">
    <location>
        <begin position="32"/>
        <end position="58"/>
    </location>
</feature>
<dbReference type="GO" id="GO:0022857">
    <property type="term" value="F:transmembrane transporter activity"/>
    <property type="evidence" value="ECO:0007669"/>
    <property type="project" value="InterPro"/>
</dbReference>
<dbReference type="AlphaFoldDB" id="A0A5N5D085"/>
<evidence type="ECO:0000256" key="4">
    <source>
        <dbReference type="ARBA" id="ARBA00022989"/>
    </source>
</evidence>
<keyword evidence="2" id="KW-0813">Transport</keyword>
<feature type="transmembrane region" description="Helical" evidence="6">
    <location>
        <begin position="272"/>
        <end position="293"/>
    </location>
</feature>
<dbReference type="FunFam" id="1.20.1250.20:FF:000196">
    <property type="entry name" value="MFS toxin efflux pump (AflT)"/>
    <property type="match status" value="1"/>
</dbReference>
<evidence type="ECO:0000256" key="3">
    <source>
        <dbReference type="ARBA" id="ARBA00022692"/>
    </source>
</evidence>
<organism evidence="7 8">
    <name type="scientific">Lasiodiplodia theobromae</name>
    <dbReference type="NCBI Taxonomy" id="45133"/>
    <lineage>
        <taxon>Eukaryota</taxon>
        <taxon>Fungi</taxon>
        <taxon>Dikarya</taxon>
        <taxon>Ascomycota</taxon>
        <taxon>Pezizomycotina</taxon>
        <taxon>Dothideomycetes</taxon>
        <taxon>Dothideomycetes incertae sedis</taxon>
        <taxon>Botryosphaeriales</taxon>
        <taxon>Botryosphaeriaceae</taxon>
        <taxon>Lasiodiplodia</taxon>
    </lineage>
</organism>
<dbReference type="PANTHER" id="PTHR23501:SF198">
    <property type="entry name" value="AZOLE RESISTANCE PROTEIN 1-RELATED"/>
    <property type="match status" value="1"/>
</dbReference>
<dbReference type="Gene3D" id="1.20.1250.20">
    <property type="entry name" value="MFS general substrate transporter like domains"/>
    <property type="match status" value="1"/>
</dbReference>
<evidence type="ECO:0000313" key="8">
    <source>
        <dbReference type="Proteomes" id="UP000325902"/>
    </source>
</evidence>
<keyword evidence="8" id="KW-1185">Reference proteome</keyword>
<feature type="transmembrane region" description="Helical" evidence="6">
    <location>
        <begin position="305"/>
        <end position="329"/>
    </location>
</feature>
<feature type="transmembrane region" description="Helical" evidence="6">
    <location>
        <begin position="70"/>
        <end position="89"/>
    </location>
</feature>
<gene>
    <name evidence="7" type="primary">roqT_0</name>
    <name evidence="7" type="ORF">DBV05_g10316</name>
</gene>
<dbReference type="Proteomes" id="UP000325902">
    <property type="component" value="Unassembled WGS sequence"/>
</dbReference>
<dbReference type="OrthoDB" id="10021397at2759"/>
<dbReference type="SUPFAM" id="SSF103473">
    <property type="entry name" value="MFS general substrate transporter"/>
    <property type="match status" value="1"/>
</dbReference>
<feature type="transmembrane region" description="Helical" evidence="6">
    <location>
        <begin position="244"/>
        <end position="266"/>
    </location>
</feature>
<reference evidence="7 8" key="1">
    <citation type="journal article" date="2019" name="Sci. Rep.">
        <title>A multi-omics analysis of the grapevine pathogen Lasiodiplodia theobromae reveals that temperature affects the expression of virulence- and pathogenicity-related genes.</title>
        <authorList>
            <person name="Felix C."/>
            <person name="Meneses R."/>
            <person name="Goncalves M.F.M."/>
            <person name="Tilleman L."/>
            <person name="Duarte A.S."/>
            <person name="Jorrin-Novo J.V."/>
            <person name="Van de Peer Y."/>
            <person name="Deforce D."/>
            <person name="Van Nieuwerburgh F."/>
            <person name="Esteves A.C."/>
            <person name="Alves A."/>
        </authorList>
    </citation>
    <scope>NUCLEOTIDE SEQUENCE [LARGE SCALE GENOMIC DNA]</scope>
    <source>
        <strain evidence="7 8">LA-SOL3</strain>
    </source>
</reference>
<feature type="transmembrane region" description="Helical" evidence="6">
    <location>
        <begin position="179"/>
        <end position="198"/>
    </location>
</feature>
<evidence type="ECO:0000256" key="5">
    <source>
        <dbReference type="ARBA" id="ARBA00023136"/>
    </source>
</evidence>
<dbReference type="InterPro" id="IPR036259">
    <property type="entry name" value="MFS_trans_sf"/>
</dbReference>
<evidence type="ECO:0000313" key="7">
    <source>
        <dbReference type="EMBL" id="KAB2571016.1"/>
    </source>
</evidence>
<keyword evidence="4 6" id="KW-1133">Transmembrane helix</keyword>
<accession>A0A5N5D085</accession>
<keyword evidence="5 6" id="KW-0472">Membrane</keyword>
<evidence type="ECO:0000256" key="6">
    <source>
        <dbReference type="SAM" id="Phobius"/>
    </source>
</evidence>
<sequence length="410" mass="44416">MDSESSMPPSIDAEKVQDKEQDEQFELTGAKLFLVVFGLVLAIFLMSLDASILATAVPHITAQFGSVQDIGWINLPIGAVTVIFTILFFHPPPRKSGSTTVLQRLRKLDGIGALLFIPSIVMILLPLQWGGTKYPWKSATIIGLFIGGGLLGIVFICWQSYKQDDAMIPPRLFTQRTMCAASLTNFFAMGAVMVSIYYLPEWFQVIKSASPVNSGVMYLPLAISDILSSNLAGMLVARLNYANPFVLFGTTLMSIGTGLITTFTTTTSHQYWIPYQVLQGLGAGMTLSMPYMATQTVLKDDDIPVGTSIVQLFQFFGGSVFLGTAQAIFSNTVVSSLSKLEDIGIGSAEIERILHGGSSSVRSLVTQAQLPGVIQSYNDGIVSTFYVATAAAAFSFVVSLGLEWRKIRSH</sequence>
<comment type="subcellular location">
    <subcellularLocation>
        <location evidence="1">Membrane</location>
        <topology evidence="1">Multi-pass membrane protein</topology>
    </subcellularLocation>
</comment>
<dbReference type="Pfam" id="PF06609">
    <property type="entry name" value="TRI12"/>
    <property type="match status" value="1"/>
</dbReference>
<evidence type="ECO:0000256" key="2">
    <source>
        <dbReference type="ARBA" id="ARBA00022448"/>
    </source>
</evidence>
<evidence type="ECO:0000256" key="1">
    <source>
        <dbReference type="ARBA" id="ARBA00004141"/>
    </source>
</evidence>
<keyword evidence="3 6" id="KW-0812">Transmembrane</keyword>
<proteinExistence type="predicted"/>
<comment type="caution">
    <text evidence="7">The sequence shown here is derived from an EMBL/GenBank/DDBJ whole genome shotgun (WGS) entry which is preliminary data.</text>
</comment>
<dbReference type="GO" id="GO:0005886">
    <property type="term" value="C:plasma membrane"/>
    <property type="evidence" value="ECO:0007669"/>
    <property type="project" value="TreeGrafter"/>
</dbReference>
<dbReference type="GO" id="GO:0012505">
    <property type="term" value="C:endomembrane system"/>
    <property type="evidence" value="ECO:0007669"/>
    <property type="project" value="UniProtKB-SubCell"/>
</dbReference>
<feature type="transmembrane region" description="Helical" evidence="6">
    <location>
        <begin position="141"/>
        <end position="158"/>
    </location>
</feature>
<name>A0A5N5D085_9PEZI</name>
<dbReference type="PANTHER" id="PTHR23501">
    <property type="entry name" value="MAJOR FACILITATOR SUPERFAMILY"/>
    <property type="match status" value="1"/>
</dbReference>
<feature type="transmembrane region" description="Helical" evidence="6">
    <location>
        <begin position="110"/>
        <end position="129"/>
    </location>
</feature>
<feature type="transmembrane region" description="Helical" evidence="6">
    <location>
        <begin position="218"/>
        <end position="237"/>
    </location>
</feature>
<feature type="transmembrane region" description="Helical" evidence="6">
    <location>
        <begin position="380"/>
        <end position="402"/>
    </location>
</feature>
<dbReference type="EMBL" id="VCHE01000114">
    <property type="protein sequence ID" value="KAB2571016.1"/>
    <property type="molecule type" value="Genomic_DNA"/>
</dbReference>
<protein>
    <submittedName>
        <fullName evidence="7">Efflux pump roqT</fullName>
    </submittedName>
</protein>
<dbReference type="InterPro" id="IPR010573">
    <property type="entry name" value="MFS_Str1/Tri12-like"/>
</dbReference>